<dbReference type="AlphaFoldDB" id="A0A150F3M7"/>
<dbReference type="STRING" id="1793963.AXI58_03445"/>
<reference evidence="2" key="1">
    <citation type="submission" date="2016-02" db="EMBL/GenBank/DDBJ databases">
        <authorList>
            <person name="Dunlap C."/>
        </authorList>
    </citation>
    <scope>NUCLEOTIDE SEQUENCE [LARGE SCALE GENOMIC DNA]</scope>
    <source>
        <strain evidence="2">NRRL B-41092</strain>
    </source>
</reference>
<dbReference type="InterPro" id="IPR020278">
    <property type="entry name" value="YqaH-like"/>
</dbReference>
<evidence type="ECO:0000313" key="2">
    <source>
        <dbReference type="Proteomes" id="UP000075430"/>
    </source>
</evidence>
<gene>
    <name evidence="1" type="ORF">AXI58_03445</name>
</gene>
<dbReference type="OrthoDB" id="2908833at2"/>
<proteinExistence type="predicted"/>
<name>A0A150F3M7_9BACI</name>
<dbReference type="Proteomes" id="UP000075430">
    <property type="component" value="Unassembled WGS sequence"/>
</dbReference>
<keyword evidence="2" id="KW-1185">Reference proteome</keyword>
<accession>A0A150F3M7</accession>
<protein>
    <submittedName>
        <fullName evidence="1">Uncharacterized protein</fullName>
    </submittedName>
</protein>
<evidence type="ECO:0000313" key="1">
    <source>
        <dbReference type="EMBL" id="KXZ15325.1"/>
    </source>
</evidence>
<dbReference type="RefSeq" id="WP_061522977.1">
    <property type="nucleotide sequence ID" value="NZ_JARLZY010000006.1"/>
</dbReference>
<dbReference type="Pfam" id="PF17448">
    <property type="entry name" value="YqaH"/>
    <property type="match status" value="1"/>
</dbReference>
<sequence>MNLNEFLKTDRENAERKIKSMESLLHDMIPDALQDNDFDGCLEIIETLKQHCEDLKRMHQQAPVTQLHEIASQFSSRGIDVSVVQRGLTSEYI</sequence>
<organism evidence="1 2">
    <name type="scientific">Bacillus nakamurai</name>
    <dbReference type="NCBI Taxonomy" id="1793963"/>
    <lineage>
        <taxon>Bacteria</taxon>
        <taxon>Bacillati</taxon>
        <taxon>Bacillota</taxon>
        <taxon>Bacilli</taxon>
        <taxon>Bacillales</taxon>
        <taxon>Bacillaceae</taxon>
        <taxon>Bacillus</taxon>
    </lineage>
</organism>
<comment type="caution">
    <text evidence="1">The sequence shown here is derived from an EMBL/GenBank/DDBJ whole genome shotgun (WGS) entry which is preliminary data.</text>
</comment>
<dbReference type="EMBL" id="LSBA01000036">
    <property type="protein sequence ID" value="KXZ15325.1"/>
    <property type="molecule type" value="Genomic_DNA"/>
</dbReference>